<reference evidence="4" key="1">
    <citation type="submission" date="2020-01" db="EMBL/GenBank/DDBJ databases">
        <authorList>
            <person name="Mishra B."/>
        </authorList>
    </citation>
    <scope>NUCLEOTIDE SEQUENCE [LARGE SCALE GENOMIC DNA]</scope>
</reference>
<dbReference type="InterPro" id="IPR009091">
    <property type="entry name" value="RCC1/BLIP-II"/>
</dbReference>
<keyword evidence="5" id="KW-1185">Reference proteome</keyword>
<evidence type="ECO:0000256" key="1">
    <source>
        <dbReference type="ARBA" id="ARBA00022737"/>
    </source>
</evidence>
<proteinExistence type="predicted"/>
<dbReference type="PANTHER" id="PTHR22872">
    <property type="entry name" value="BTK-BINDING PROTEIN-RELATED"/>
    <property type="match status" value="1"/>
</dbReference>
<dbReference type="OrthoDB" id="5981550at2759"/>
<dbReference type="PROSITE" id="PS00626">
    <property type="entry name" value="RCC1_2"/>
    <property type="match status" value="1"/>
</dbReference>
<protein>
    <recommendedName>
        <fullName evidence="3">RCC1-like domain-containing protein</fullName>
    </recommendedName>
</protein>
<feature type="repeat" description="RCC1" evidence="2">
    <location>
        <begin position="337"/>
        <end position="388"/>
    </location>
</feature>
<feature type="repeat" description="RCC1" evidence="2">
    <location>
        <begin position="283"/>
        <end position="336"/>
    </location>
</feature>
<dbReference type="Pfam" id="PF25390">
    <property type="entry name" value="WD40_RLD"/>
    <property type="match status" value="1"/>
</dbReference>
<feature type="domain" description="RCC1-like" evidence="3">
    <location>
        <begin position="111"/>
        <end position="359"/>
    </location>
</feature>
<feature type="repeat" description="RCC1" evidence="2">
    <location>
        <begin position="127"/>
        <end position="179"/>
    </location>
</feature>
<sequence length="475" mass="51400">MAETSNSISFEDLPSHLILKVLTCDRLNGIDLASIEMTSKLFGWNQQSSDFKSLADNAASQLTSLHPVFVSLPLHNQEALVARCEGNWKRVWGFLKSIVESSDMVETSKGKMKVTMGKKHTMVIKDSKVYSCGKSDDGALGQGPETRKCARLTPIVFPFSAKVVQVSASEYNSAFVMQSGEVFTCGCNHLDDADTYLPVHRPRLVEALKDTPCKQVATGSYSTVFLSREGHVYTAGWNEYGQLGHGDTMKRPVPTVVEVLKNIGPVEQISAGPYFVLAVTEDGSVYSFGSGIEHCLGHGELMNQFEPHVIQAFKANGVHILRVCAGYGHAAAIDSNGYVYTWGRGKSGALGHGDQKDQPIPEIVFGLTNHLAVQVSAGFMRTFVVVESGLVYGFGASKFGSLGLIGEGQAGEVEQPRVLECLRPHRVSQVSSGLAHTMVVTQEGRLLGFGDNRDSQLGYHSIQSGLEPTEIVLSP</sequence>
<dbReference type="InterPro" id="IPR000408">
    <property type="entry name" value="Reg_chr_condens"/>
</dbReference>
<comment type="caution">
    <text evidence="4">The sequence shown here is derived from an EMBL/GenBank/DDBJ whole genome shotgun (WGS) entry which is preliminary data.</text>
</comment>
<accession>A0A6D2HJK6</accession>
<feature type="repeat" description="RCC1" evidence="2">
    <location>
        <begin position="230"/>
        <end position="282"/>
    </location>
</feature>
<evidence type="ECO:0000256" key="2">
    <source>
        <dbReference type="PROSITE-ProRule" id="PRU00235"/>
    </source>
</evidence>
<dbReference type="EMBL" id="CACVBM020000066">
    <property type="protein sequence ID" value="CAA7013778.1"/>
    <property type="molecule type" value="Genomic_DNA"/>
</dbReference>
<evidence type="ECO:0000259" key="3">
    <source>
        <dbReference type="Pfam" id="PF25390"/>
    </source>
</evidence>
<organism evidence="4 5">
    <name type="scientific">Microthlaspi erraticum</name>
    <dbReference type="NCBI Taxonomy" id="1685480"/>
    <lineage>
        <taxon>Eukaryota</taxon>
        <taxon>Viridiplantae</taxon>
        <taxon>Streptophyta</taxon>
        <taxon>Embryophyta</taxon>
        <taxon>Tracheophyta</taxon>
        <taxon>Spermatophyta</taxon>
        <taxon>Magnoliopsida</taxon>
        <taxon>eudicotyledons</taxon>
        <taxon>Gunneridae</taxon>
        <taxon>Pentapetalae</taxon>
        <taxon>rosids</taxon>
        <taxon>malvids</taxon>
        <taxon>Brassicales</taxon>
        <taxon>Brassicaceae</taxon>
        <taxon>Coluteocarpeae</taxon>
        <taxon>Microthlaspi</taxon>
    </lineage>
</organism>
<keyword evidence="1" id="KW-0677">Repeat</keyword>
<dbReference type="PRINTS" id="PR00633">
    <property type="entry name" value="RCCNDNSATION"/>
</dbReference>
<feature type="repeat" description="RCC1" evidence="2">
    <location>
        <begin position="389"/>
        <end position="443"/>
    </location>
</feature>
<dbReference type="Proteomes" id="UP000467841">
    <property type="component" value="Unassembled WGS sequence"/>
</dbReference>
<dbReference type="PROSITE" id="PS50012">
    <property type="entry name" value="RCC1_3"/>
    <property type="match status" value="5"/>
</dbReference>
<dbReference type="AlphaFoldDB" id="A0A6D2HJK6"/>
<name>A0A6D2HJK6_9BRAS</name>
<gene>
    <name evidence="4" type="ORF">MERR_LOCUS1012</name>
</gene>
<dbReference type="InterPro" id="IPR058923">
    <property type="entry name" value="RCC1-like_dom"/>
</dbReference>
<evidence type="ECO:0000313" key="4">
    <source>
        <dbReference type="EMBL" id="CAA7013778.1"/>
    </source>
</evidence>
<dbReference type="Pfam" id="PF13540">
    <property type="entry name" value="RCC1_2"/>
    <property type="match status" value="1"/>
</dbReference>
<dbReference type="Gene3D" id="2.130.10.30">
    <property type="entry name" value="Regulator of chromosome condensation 1/beta-lactamase-inhibitor protein II"/>
    <property type="match status" value="2"/>
</dbReference>
<dbReference type="SUPFAM" id="SSF50985">
    <property type="entry name" value="RCC1/BLIP-II"/>
    <property type="match status" value="1"/>
</dbReference>
<evidence type="ECO:0000313" key="5">
    <source>
        <dbReference type="Proteomes" id="UP000467841"/>
    </source>
</evidence>
<dbReference type="InterPro" id="IPR051625">
    <property type="entry name" value="Signaling_Regulatory_Domain"/>
</dbReference>